<evidence type="ECO:0000313" key="6">
    <source>
        <dbReference type="EMBL" id="KKY18181.1"/>
    </source>
</evidence>
<evidence type="ECO:0000259" key="5">
    <source>
        <dbReference type="Pfam" id="PF24883"/>
    </source>
</evidence>
<keyword evidence="1" id="KW-0677">Repeat</keyword>
<accession>A0A0G2E740</accession>
<dbReference type="Gene3D" id="2.130.10.10">
    <property type="entry name" value="YVTN repeat-like/Quinoprotein amine dehydrogenase"/>
    <property type="match status" value="3"/>
</dbReference>
<organism evidence="6 7">
    <name type="scientific">Phaeomoniella chlamydospora</name>
    <name type="common">Phaeoacremonium chlamydosporum</name>
    <dbReference type="NCBI Taxonomy" id="158046"/>
    <lineage>
        <taxon>Eukaryota</taxon>
        <taxon>Fungi</taxon>
        <taxon>Dikarya</taxon>
        <taxon>Ascomycota</taxon>
        <taxon>Pezizomycotina</taxon>
        <taxon>Eurotiomycetes</taxon>
        <taxon>Chaetothyriomycetidae</taxon>
        <taxon>Phaeomoniellales</taxon>
        <taxon>Phaeomoniellaceae</taxon>
        <taxon>Phaeomoniella</taxon>
    </lineage>
</organism>
<dbReference type="SUPFAM" id="SSF53474">
    <property type="entry name" value="alpha/beta-Hydrolases"/>
    <property type="match status" value="1"/>
</dbReference>
<dbReference type="InterPro" id="IPR015943">
    <property type="entry name" value="WD40/YVTN_repeat-like_dom_sf"/>
</dbReference>
<dbReference type="InterPro" id="IPR001680">
    <property type="entry name" value="WD40_rpt"/>
</dbReference>
<evidence type="ECO:0000256" key="3">
    <source>
        <dbReference type="SAM" id="MobiDB-lite"/>
    </source>
</evidence>
<dbReference type="Pfam" id="PF00400">
    <property type="entry name" value="WD40"/>
    <property type="match status" value="1"/>
</dbReference>
<feature type="domain" description="GPI inositol-deacylase winged helix" evidence="4">
    <location>
        <begin position="675"/>
        <end position="749"/>
    </location>
</feature>
<dbReference type="SMART" id="SM00320">
    <property type="entry name" value="WD40"/>
    <property type="match status" value="5"/>
</dbReference>
<sequence>MFKKFRKKSVNKDELEHATSSQDVVFSPIRATNTFSGSTIVGSDRRRSSTSPSEPFNTHERRKSSSASRNRTFKTHASSNARSNATSNSLGLWLVHHPPSAAPLDIVFIHGLGGDRQKTWSQNHDPQFFWPGLWLPYEADIGSARIFSFGYKAEVRPGTGRSIANIGDFAKELLFEMKFGKTDDGQDYAIGKVPIIFVVHSMGGLVAKKAILLGQNDEEYQQIIRSISGVIFLATPHRGSGLADVLARILSASMQAPRAFLNDLSRSSVALEELNESFRHIAPRLSVWSFYETLATKIGVQRLMVLDKDSAILGYPREVSRPLNADHHGVCKYSSPDDTNYISVKNALKSLVARFRSKGLHALSEQTLQITKAMEQLLAIGSSPEDDYKFFLRRWTPGTCEWFFGQPEVDSWLSDPFESRILWYSGSPGGGKSVLASFIIKHLHGMGVGAQFFFFRFDNQPKRSISTCLKSLAWQIANDHPEFNRRLNDLSEAGLNLEKTDAVSLWQMVFESILFQIELANPLYWVIDGLDESETPQLLLEIFRAIPRSLTPIRLLITSRKTDTISMQVGGLSEHLPVAKLENSGRRLNSNDIQILIQSDIKQMRGGNAFKNQVMAQLMDHADGNFLWVRLVMDEILCCHTEEAVQETLDNMPEDMTSLYQRMEASIVTRPRKSDKLLAKSLLQWVLCARRSLTLDELSGALPKSLDLKRTIEDICGQFIVIYETGRVMMIHQTARDYLTRTSTSEIAIDPEQANKYLCIQTISALLEPTLQSKLMQKQRSIVKSDPFIVYAATSWTYHLKHSSATYDEVFDFAVKLLRGISVLNWIYILALVNKVDTLVKASKDLSALVTSRRKLDAKKNPMLHRLDDLDFLDQWSTELIKIVGKFIGHLRLEPQAIYKLIPPVCPKQSILHQQFYKEHSAEVIVSGTPSSWDDNLARTILPNGDRGFKITSAGPYIAVLGFTGTTYIWNSHNFSEVGSTSHGEPITAFCLNRKGDTLATYGLSTTKCWSIPSGKLLCTVANVPDVKAMTLEFSERDSNLITGGDDRIIRHLKLNDMKPAWTILSDAPSREHTDIQGSITNSPMWMAINGDHTQVGISYRGSPMAVWSTTEPHCIGLCMRSQEYRIADDTTTWYAVSRFTWNPVSGHVIGIHRHGSLFKWHPLTHQYSEAHARADEIAASPDGKLFVTSDSDGSITVWNFAFFSRIYRLSSTDLVYGLAFGSNSRRFHDLRGRNLNTWEPDSLIRFSESEDSFSDSTSEGYHSSSVTYFSEAGLTDFDTITAISASLGTFYCIGSEEGVVTLHDTESGRSWEVTKFYNYHNISELIWSRDSSIVVAADLSGEIVITRVTMEKSKQTVTLEPLQSPNSHIEGDNLYQMLMSSDAKLLLLIRHDLSQLWSLEENKTISTMSLAEAGKRRWSQHPSNKHLFVGFGTTDAVIYGWKDMKKISQPKYRHSPDDYDASNESRSDGDNLVQHSSQVNLSTVTRALLTKDSKFILLRIEETSVLGSLHQRTLIFESSSFDDIGDTEPCGLTHLHIPNKILSNIYLPLGVQYGSRFMFMDENLWHLDKKSIRTM</sequence>
<dbReference type="PROSITE" id="PS50082">
    <property type="entry name" value="WD_REPEATS_2"/>
    <property type="match status" value="1"/>
</dbReference>
<proteinExistence type="predicted"/>
<comment type="caution">
    <text evidence="6">The sequence shown here is derived from an EMBL/GenBank/DDBJ whole genome shotgun (WGS) entry which is preliminary data.</text>
</comment>
<dbReference type="InterPro" id="IPR027417">
    <property type="entry name" value="P-loop_NTPase"/>
</dbReference>
<dbReference type="OrthoDB" id="194358at2759"/>
<keyword evidence="7" id="KW-1185">Reference proteome</keyword>
<feature type="repeat" description="WD" evidence="2">
    <location>
        <begin position="1178"/>
        <end position="1200"/>
    </location>
</feature>
<dbReference type="Pfam" id="PF24883">
    <property type="entry name" value="NPHP3_N"/>
    <property type="match status" value="1"/>
</dbReference>
<evidence type="ECO:0000259" key="4">
    <source>
        <dbReference type="Pfam" id="PF22939"/>
    </source>
</evidence>
<evidence type="ECO:0000313" key="7">
    <source>
        <dbReference type="Proteomes" id="UP000053317"/>
    </source>
</evidence>
<dbReference type="Gene3D" id="3.40.50.300">
    <property type="entry name" value="P-loop containing nucleotide triphosphate hydrolases"/>
    <property type="match status" value="1"/>
</dbReference>
<dbReference type="InterPro" id="IPR056884">
    <property type="entry name" value="NPHP3-like_N"/>
</dbReference>
<gene>
    <name evidence="6" type="ORF">UCRPC4_g05066</name>
</gene>
<dbReference type="PANTHER" id="PTHR10039">
    <property type="entry name" value="AMELOGENIN"/>
    <property type="match status" value="1"/>
</dbReference>
<dbReference type="Proteomes" id="UP000053317">
    <property type="component" value="Unassembled WGS sequence"/>
</dbReference>
<protein>
    <submittedName>
        <fullName evidence="6">Putative wd40 repeat-containing protein</fullName>
    </submittedName>
</protein>
<dbReference type="InterPro" id="IPR054471">
    <property type="entry name" value="GPIID_WHD"/>
</dbReference>
<dbReference type="EMBL" id="LCWF01000129">
    <property type="protein sequence ID" value="KKY18181.1"/>
    <property type="molecule type" value="Genomic_DNA"/>
</dbReference>
<keyword evidence="2" id="KW-0853">WD repeat</keyword>
<feature type="region of interest" description="Disordered" evidence="3">
    <location>
        <begin position="1452"/>
        <end position="1475"/>
    </location>
</feature>
<dbReference type="InterPro" id="IPR029058">
    <property type="entry name" value="AB_hydrolase_fold"/>
</dbReference>
<dbReference type="InterPro" id="IPR036322">
    <property type="entry name" value="WD40_repeat_dom_sf"/>
</dbReference>
<dbReference type="Gene3D" id="3.40.50.1820">
    <property type="entry name" value="alpha/beta hydrolase"/>
    <property type="match status" value="1"/>
</dbReference>
<feature type="compositionally biased region" description="Polar residues" evidence="3">
    <location>
        <begin position="18"/>
        <end position="41"/>
    </location>
</feature>
<dbReference type="Pfam" id="PF22939">
    <property type="entry name" value="WHD_GPIID"/>
    <property type="match status" value="1"/>
</dbReference>
<evidence type="ECO:0000256" key="1">
    <source>
        <dbReference type="ARBA" id="ARBA00022737"/>
    </source>
</evidence>
<dbReference type="SUPFAM" id="SSF52540">
    <property type="entry name" value="P-loop containing nucleoside triphosphate hydrolases"/>
    <property type="match status" value="1"/>
</dbReference>
<feature type="domain" description="Nephrocystin 3-like N-terminal" evidence="5">
    <location>
        <begin position="398"/>
        <end position="560"/>
    </location>
</feature>
<feature type="region of interest" description="Disordered" evidence="3">
    <location>
        <begin position="1"/>
        <end position="84"/>
    </location>
</feature>
<evidence type="ECO:0000256" key="2">
    <source>
        <dbReference type="PROSITE-ProRule" id="PRU00221"/>
    </source>
</evidence>
<dbReference type="PANTHER" id="PTHR10039:SF16">
    <property type="entry name" value="GPI INOSITOL-DEACYLASE"/>
    <property type="match status" value="1"/>
</dbReference>
<reference evidence="6 7" key="1">
    <citation type="submission" date="2015-05" db="EMBL/GenBank/DDBJ databases">
        <title>Distinctive expansion of gene families associated with plant cell wall degradation and secondary metabolism in the genomes of grapevine trunk pathogens.</title>
        <authorList>
            <person name="Lawrence D.P."/>
            <person name="Travadon R."/>
            <person name="Rolshausen P.E."/>
            <person name="Baumgartner K."/>
        </authorList>
    </citation>
    <scope>NUCLEOTIDE SEQUENCE [LARGE SCALE GENOMIC DNA]</scope>
    <source>
        <strain evidence="6">UCRPC4</strain>
    </source>
</reference>
<reference evidence="6 7" key="2">
    <citation type="submission" date="2015-05" db="EMBL/GenBank/DDBJ databases">
        <authorList>
            <person name="Morales-Cruz A."/>
            <person name="Amrine K.C."/>
            <person name="Cantu D."/>
        </authorList>
    </citation>
    <scope>NUCLEOTIDE SEQUENCE [LARGE SCALE GENOMIC DNA]</scope>
    <source>
        <strain evidence="6">UCRPC4</strain>
    </source>
</reference>
<name>A0A0G2E740_PHACM</name>
<dbReference type="SUPFAM" id="SSF50978">
    <property type="entry name" value="WD40 repeat-like"/>
    <property type="match status" value="2"/>
</dbReference>